<name>A0A0E9VN35_ANGAN</name>
<dbReference type="AlphaFoldDB" id="A0A0E9VN35"/>
<proteinExistence type="predicted"/>
<evidence type="ECO:0000313" key="1">
    <source>
        <dbReference type="EMBL" id="JAH78663.1"/>
    </source>
</evidence>
<protein>
    <submittedName>
        <fullName evidence="1">Uncharacterized protein</fullName>
    </submittedName>
</protein>
<reference evidence="1" key="2">
    <citation type="journal article" date="2015" name="Fish Shellfish Immunol.">
        <title>Early steps in the European eel (Anguilla anguilla)-Vibrio vulnificus interaction in the gills: Role of the RtxA13 toxin.</title>
        <authorList>
            <person name="Callol A."/>
            <person name="Pajuelo D."/>
            <person name="Ebbesson L."/>
            <person name="Teles M."/>
            <person name="MacKenzie S."/>
            <person name="Amaro C."/>
        </authorList>
    </citation>
    <scope>NUCLEOTIDE SEQUENCE</scope>
</reference>
<sequence length="53" mass="5978">MIGGAPFCYCDITTNFTLLSLRQTRSRSAWQQHQIFISSTPFPPVCVCVQITL</sequence>
<reference evidence="1" key="1">
    <citation type="submission" date="2014-11" db="EMBL/GenBank/DDBJ databases">
        <authorList>
            <person name="Amaro Gonzalez C."/>
        </authorList>
    </citation>
    <scope>NUCLEOTIDE SEQUENCE</scope>
</reference>
<dbReference type="EMBL" id="GBXM01029914">
    <property type="protein sequence ID" value="JAH78663.1"/>
    <property type="molecule type" value="Transcribed_RNA"/>
</dbReference>
<accession>A0A0E9VN35</accession>
<organism evidence="1">
    <name type="scientific">Anguilla anguilla</name>
    <name type="common">European freshwater eel</name>
    <name type="synonym">Muraena anguilla</name>
    <dbReference type="NCBI Taxonomy" id="7936"/>
    <lineage>
        <taxon>Eukaryota</taxon>
        <taxon>Metazoa</taxon>
        <taxon>Chordata</taxon>
        <taxon>Craniata</taxon>
        <taxon>Vertebrata</taxon>
        <taxon>Euteleostomi</taxon>
        <taxon>Actinopterygii</taxon>
        <taxon>Neopterygii</taxon>
        <taxon>Teleostei</taxon>
        <taxon>Anguilliformes</taxon>
        <taxon>Anguillidae</taxon>
        <taxon>Anguilla</taxon>
    </lineage>
</organism>